<organism evidence="1 2">
    <name type="scientific">Prauserella halophila</name>
    <dbReference type="NCBI Taxonomy" id="185641"/>
    <lineage>
        <taxon>Bacteria</taxon>
        <taxon>Bacillati</taxon>
        <taxon>Actinomycetota</taxon>
        <taxon>Actinomycetes</taxon>
        <taxon>Pseudonocardiales</taxon>
        <taxon>Pseudonocardiaceae</taxon>
        <taxon>Prauserella</taxon>
    </lineage>
</organism>
<evidence type="ECO:0000313" key="1">
    <source>
        <dbReference type="EMBL" id="GAA1231646.1"/>
    </source>
</evidence>
<reference evidence="2" key="1">
    <citation type="journal article" date="2019" name="Int. J. Syst. Evol. Microbiol.">
        <title>The Global Catalogue of Microorganisms (GCM) 10K type strain sequencing project: providing services to taxonomists for standard genome sequencing and annotation.</title>
        <authorList>
            <consortium name="The Broad Institute Genomics Platform"/>
            <consortium name="The Broad Institute Genome Sequencing Center for Infectious Disease"/>
            <person name="Wu L."/>
            <person name="Ma J."/>
        </authorList>
    </citation>
    <scope>NUCLEOTIDE SEQUENCE [LARGE SCALE GENOMIC DNA]</scope>
    <source>
        <strain evidence="2">JCM 13023</strain>
    </source>
</reference>
<protein>
    <submittedName>
        <fullName evidence="1">Uncharacterized protein</fullName>
    </submittedName>
</protein>
<accession>A0ABP4GPV9</accession>
<dbReference type="Proteomes" id="UP001500653">
    <property type="component" value="Unassembled WGS sequence"/>
</dbReference>
<proteinExistence type="predicted"/>
<keyword evidence="2" id="KW-1185">Reference proteome</keyword>
<evidence type="ECO:0000313" key="2">
    <source>
        <dbReference type="Proteomes" id="UP001500653"/>
    </source>
</evidence>
<sequence>MATVIVDHGDERGDRVAEFSSQFGQGLSLQLVRGGQEDGSAVVNEHVQLLSVEEYDSKSELFEWQCRRIPCDVTQVLVHSNRAVGT</sequence>
<comment type="caution">
    <text evidence="1">The sequence shown here is derived from an EMBL/GenBank/DDBJ whole genome shotgun (WGS) entry which is preliminary data.</text>
</comment>
<gene>
    <name evidence="1" type="ORF">GCM10009676_13340</name>
</gene>
<name>A0ABP4GPV9_9PSEU</name>
<dbReference type="EMBL" id="BAAALN010000005">
    <property type="protein sequence ID" value="GAA1231646.1"/>
    <property type="molecule type" value="Genomic_DNA"/>
</dbReference>